<comment type="subcellular location">
    <subcellularLocation>
        <location evidence="1">Cytoplasm</location>
    </subcellularLocation>
</comment>
<keyword evidence="4 6" id="KW-0802">TPR repeat</keyword>
<organism evidence="8 9">
    <name type="scientific">Bacteroides fragilis (strain YCH46)</name>
    <dbReference type="NCBI Taxonomy" id="295405"/>
    <lineage>
        <taxon>Bacteria</taxon>
        <taxon>Pseudomonadati</taxon>
        <taxon>Bacteroidota</taxon>
        <taxon>Bacteroidia</taxon>
        <taxon>Bacteroidales</taxon>
        <taxon>Bacteroidaceae</taxon>
        <taxon>Bacteroides</taxon>
    </lineage>
</organism>
<keyword evidence="3" id="KW-0677">Repeat</keyword>
<comment type="similarity">
    <text evidence="5">Belongs to the Rap family.</text>
</comment>
<reference evidence="8 9" key="1">
    <citation type="journal article" date="2004" name="Proc. Natl. Acad. Sci. U.S.A.">
        <title>Genomic analysis of Bacteroides fragilis reveals extensive DNA inversions regulating cell surface adaptation.</title>
        <authorList>
            <person name="Kuwahara T."/>
            <person name="Yamashita A."/>
            <person name="Hirakawa H."/>
            <person name="Nakayama H."/>
            <person name="Toh H."/>
            <person name="Okada N."/>
            <person name="Kuhara S."/>
            <person name="Hattori M."/>
            <person name="Hayashi T."/>
            <person name="Ohnishi Y."/>
        </authorList>
    </citation>
    <scope>NUCLEOTIDE SEQUENCE [LARGE SCALE GENOMIC DNA]</scope>
    <source>
        <strain evidence="8 9">YCH46</strain>
    </source>
</reference>
<protein>
    <submittedName>
        <fullName evidence="8">Uncharacterized protein</fullName>
    </submittedName>
</protein>
<feature type="repeat" description="TPR" evidence="6">
    <location>
        <begin position="180"/>
        <end position="213"/>
    </location>
</feature>
<accession>Q64ZB0</accession>
<dbReference type="SUPFAM" id="SSF48452">
    <property type="entry name" value="TPR-like"/>
    <property type="match status" value="1"/>
</dbReference>
<dbReference type="Pfam" id="PF13181">
    <property type="entry name" value="TPR_8"/>
    <property type="match status" value="1"/>
</dbReference>
<evidence type="ECO:0000256" key="2">
    <source>
        <dbReference type="ARBA" id="ARBA00022490"/>
    </source>
</evidence>
<dbReference type="EMBL" id="AP006841">
    <property type="protein sequence ID" value="BAD47166.1"/>
    <property type="molecule type" value="Genomic_DNA"/>
</dbReference>
<dbReference type="STRING" id="295405.BF0417"/>
<keyword evidence="2" id="KW-0963">Cytoplasm</keyword>
<feature type="transmembrane region" description="Helical" evidence="7">
    <location>
        <begin position="360"/>
        <end position="381"/>
    </location>
</feature>
<name>Q64ZB0_BACFR</name>
<dbReference type="KEGG" id="bfr:BF0417"/>
<dbReference type="Gene3D" id="1.25.40.10">
    <property type="entry name" value="Tetratricopeptide repeat domain"/>
    <property type="match status" value="2"/>
</dbReference>
<dbReference type="InterPro" id="IPR051476">
    <property type="entry name" value="Bac_ResReg_Asp_Phosphatase"/>
</dbReference>
<dbReference type="HOGENOM" id="CLU_030491_4_0_10"/>
<dbReference type="Pfam" id="PF13424">
    <property type="entry name" value="TPR_12"/>
    <property type="match status" value="1"/>
</dbReference>
<sequence>MRQYLLNIILLFLGFTIIYSCSRHQQINRTIFLADSIMEYQPDSAFKLLKTINQTDLSVSENAKYALLLAQAQDKAGHQLINDSLILIAINHYDHLSKDNNKAKAYFYLGRFYQNNNDYAKAINSYLIAEKATSDHDTLLTLIYDNLGTCYKNQDFYDKALEVYKDAYYIYKQYNSKNILYPLRGMASIYAIQEQFEKALKYYQTALTIASSTNDSTWQSILFCDISRIYDNKNLYEAAYSYIVRSIQYAPRSSDLSAMYFWKGEILHNLNQLDSAFYYINLAKKSSDLNTQASAYQALYEIKKEQGELNDAILYNDTSLILYDSIQDLNHSAEISHILKQHATETLQQAEVIKRQKHTAFLIVTTLLLIACITFIFIKIIKEKKYTLKYNVN</sequence>
<dbReference type="Proteomes" id="UP000002197">
    <property type="component" value="Chromosome"/>
</dbReference>
<dbReference type="InterPro" id="IPR019734">
    <property type="entry name" value="TPR_rpt"/>
</dbReference>
<dbReference type="PANTHER" id="PTHR46630">
    <property type="entry name" value="TETRATRICOPEPTIDE REPEAT PROTEIN 29"/>
    <property type="match status" value="1"/>
</dbReference>
<keyword evidence="7" id="KW-0472">Membrane</keyword>
<dbReference type="GO" id="GO:0005737">
    <property type="term" value="C:cytoplasm"/>
    <property type="evidence" value="ECO:0007669"/>
    <property type="project" value="UniProtKB-SubCell"/>
</dbReference>
<dbReference type="PATRIC" id="fig|295405.11.peg.436"/>
<evidence type="ECO:0000256" key="3">
    <source>
        <dbReference type="ARBA" id="ARBA00022737"/>
    </source>
</evidence>
<keyword evidence="7" id="KW-1133">Transmembrane helix</keyword>
<evidence type="ECO:0000313" key="9">
    <source>
        <dbReference type="Proteomes" id="UP000002197"/>
    </source>
</evidence>
<evidence type="ECO:0000313" key="8">
    <source>
        <dbReference type="EMBL" id="BAD47166.1"/>
    </source>
</evidence>
<feature type="repeat" description="TPR" evidence="6">
    <location>
        <begin position="103"/>
        <end position="136"/>
    </location>
</feature>
<dbReference type="PANTHER" id="PTHR46630:SF1">
    <property type="entry name" value="TETRATRICOPEPTIDE REPEAT PROTEIN 29"/>
    <property type="match status" value="1"/>
</dbReference>
<evidence type="ECO:0000256" key="4">
    <source>
        <dbReference type="ARBA" id="ARBA00022803"/>
    </source>
</evidence>
<dbReference type="PROSITE" id="PS51257">
    <property type="entry name" value="PROKAR_LIPOPROTEIN"/>
    <property type="match status" value="1"/>
</dbReference>
<dbReference type="OrthoDB" id="1113019at2"/>
<evidence type="ECO:0000256" key="7">
    <source>
        <dbReference type="SAM" id="Phobius"/>
    </source>
</evidence>
<evidence type="ECO:0000256" key="6">
    <source>
        <dbReference type="PROSITE-ProRule" id="PRU00339"/>
    </source>
</evidence>
<feature type="repeat" description="TPR" evidence="6">
    <location>
        <begin position="141"/>
        <end position="174"/>
    </location>
</feature>
<dbReference type="PROSITE" id="PS50005">
    <property type="entry name" value="TPR"/>
    <property type="match status" value="3"/>
</dbReference>
<keyword evidence="7" id="KW-0812">Transmembrane</keyword>
<proteinExistence type="inferred from homology"/>
<evidence type="ECO:0000256" key="5">
    <source>
        <dbReference type="ARBA" id="ARBA00038253"/>
    </source>
</evidence>
<dbReference type="InterPro" id="IPR011990">
    <property type="entry name" value="TPR-like_helical_dom_sf"/>
</dbReference>
<evidence type="ECO:0000256" key="1">
    <source>
        <dbReference type="ARBA" id="ARBA00004496"/>
    </source>
</evidence>
<dbReference type="SMART" id="SM00028">
    <property type="entry name" value="TPR"/>
    <property type="match status" value="4"/>
</dbReference>
<gene>
    <name evidence="8" type="ordered locus">BF0417</name>
</gene>
<dbReference type="AlphaFoldDB" id="Q64ZB0"/>